<dbReference type="GO" id="GO:0005975">
    <property type="term" value="P:carbohydrate metabolic process"/>
    <property type="evidence" value="ECO:0007669"/>
    <property type="project" value="InterPro"/>
</dbReference>
<dbReference type="GO" id="GO:0051301">
    <property type="term" value="P:cell division"/>
    <property type="evidence" value="ECO:0007669"/>
    <property type="project" value="UniProtKB-KW"/>
</dbReference>
<comment type="caution">
    <text evidence="10">Lacks conserved residue(s) required for the propagation of feature annotation.</text>
</comment>
<evidence type="ECO:0000256" key="10">
    <source>
        <dbReference type="HAMAP-Rule" id="MF_00033"/>
    </source>
</evidence>
<gene>
    <name evidence="10" type="primary">murG</name>
    <name evidence="13" type="ORF">SAMN06296020_10339</name>
</gene>
<protein>
    <recommendedName>
        <fullName evidence="10">UDP-N-acetylglucosamine--N-acetylmuramyl-(pentapeptide) pyrophosphoryl-undecaprenol N-acetylglucosamine transferase</fullName>
        <ecNumber evidence="10">2.4.1.227</ecNumber>
    </recommendedName>
    <alternativeName>
        <fullName evidence="10">Undecaprenyl-PP-MurNAc-pentapeptide-UDPGlcNAc GlcNAc transferase</fullName>
    </alternativeName>
</protein>
<keyword evidence="9 10" id="KW-0961">Cell wall biogenesis/degradation</keyword>
<dbReference type="Proteomes" id="UP001158066">
    <property type="component" value="Unassembled WGS sequence"/>
</dbReference>
<feature type="binding site" evidence="10">
    <location>
        <position position="297"/>
    </location>
    <ligand>
        <name>UDP-N-acetyl-alpha-D-glucosamine</name>
        <dbReference type="ChEBI" id="CHEBI:57705"/>
    </ligand>
</feature>
<keyword evidence="1 10" id="KW-1003">Cell membrane</keyword>
<dbReference type="InterPro" id="IPR006009">
    <property type="entry name" value="GlcNAc_MurG"/>
</dbReference>
<comment type="subcellular location">
    <subcellularLocation>
        <location evidence="10">Cell membrane</location>
        <topology evidence="10">Peripheral membrane protein</topology>
        <orientation evidence="10">Cytoplasmic side</orientation>
    </subcellularLocation>
</comment>
<evidence type="ECO:0000256" key="3">
    <source>
        <dbReference type="ARBA" id="ARBA00022676"/>
    </source>
</evidence>
<comment type="function">
    <text evidence="10">Cell wall formation. Catalyzes the transfer of a GlcNAc subunit on undecaprenyl-pyrophosphoryl-MurNAc-pentapeptide (lipid intermediate I) to form undecaprenyl-pyrophosphoryl-MurNAc-(pentapeptide)GlcNAc (lipid intermediate II).</text>
</comment>
<dbReference type="PANTHER" id="PTHR21015">
    <property type="entry name" value="UDP-N-ACETYLGLUCOSAMINE--N-ACETYLMURAMYL-(PENTAPEPTIDE) PYROPHOSPHORYL-UNDECAPRENOL N-ACETYLGLUCOSAMINE TRANSFERASE 1"/>
    <property type="match status" value="1"/>
</dbReference>
<evidence type="ECO:0000256" key="6">
    <source>
        <dbReference type="ARBA" id="ARBA00022984"/>
    </source>
</evidence>
<comment type="catalytic activity">
    <reaction evidence="10">
        <text>di-trans,octa-cis-undecaprenyl diphospho-N-acetyl-alpha-D-muramoyl-L-alanyl-D-glutamyl-meso-2,6-diaminopimeloyl-D-alanyl-D-alanine + UDP-N-acetyl-alpha-D-glucosamine = di-trans,octa-cis-undecaprenyl diphospho-[N-acetyl-alpha-D-glucosaminyl-(1-&gt;4)]-N-acetyl-alpha-D-muramoyl-L-alanyl-D-glutamyl-meso-2,6-diaminopimeloyl-D-alanyl-D-alanine + UDP + H(+)</text>
        <dbReference type="Rhea" id="RHEA:31227"/>
        <dbReference type="ChEBI" id="CHEBI:15378"/>
        <dbReference type="ChEBI" id="CHEBI:57705"/>
        <dbReference type="ChEBI" id="CHEBI:58223"/>
        <dbReference type="ChEBI" id="CHEBI:61387"/>
        <dbReference type="ChEBI" id="CHEBI:61388"/>
        <dbReference type="EC" id="2.4.1.227"/>
    </reaction>
</comment>
<proteinExistence type="inferred from homology"/>
<evidence type="ECO:0000256" key="2">
    <source>
        <dbReference type="ARBA" id="ARBA00022618"/>
    </source>
</evidence>
<dbReference type="GO" id="GO:0008360">
    <property type="term" value="P:regulation of cell shape"/>
    <property type="evidence" value="ECO:0007669"/>
    <property type="project" value="UniProtKB-KW"/>
</dbReference>
<evidence type="ECO:0000256" key="8">
    <source>
        <dbReference type="ARBA" id="ARBA00023306"/>
    </source>
</evidence>
<dbReference type="EMBL" id="FXUF01000003">
    <property type="protein sequence ID" value="SMP46661.1"/>
    <property type="molecule type" value="Genomic_DNA"/>
</dbReference>
<dbReference type="GO" id="GO:0050511">
    <property type="term" value="F:undecaprenyldiphospho-muramoylpentapeptide beta-N-acetylglucosaminyltransferase activity"/>
    <property type="evidence" value="ECO:0007669"/>
    <property type="project" value="UniProtKB-UniRule"/>
</dbReference>
<keyword evidence="8 10" id="KW-0131">Cell cycle</keyword>
<dbReference type="InterPro" id="IPR007235">
    <property type="entry name" value="Glyco_trans_28_C"/>
</dbReference>
<dbReference type="EC" id="2.4.1.227" evidence="10"/>
<reference evidence="13" key="1">
    <citation type="submission" date="2017-05" db="EMBL/GenBank/DDBJ databases">
        <authorList>
            <person name="Varghese N."/>
            <person name="Submissions S."/>
        </authorList>
    </citation>
    <scope>NUCLEOTIDE SEQUENCE</scope>
    <source>
        <strain evidence="13">Su22</strain>
    </source>
</reference>
<feature type="binding site" evidence="10">
    <location>
        <begin position="10"/>
        <end position="12"/>
    </location>
    <ligand>
        <name>UDP-N-acetyl-alpha-D-glucosamine</name>
        <dbReference type="ChEBI" id="CHEBI:57705"/>
    </ligand>
</feature>
<dbReference type="PANTHER" id="PTHR21015:SF22">
    <property type="entry name" value="GLYCOSYLTRANSFERASE"/>
    <property type="match status" value="1"/>
</dbReference>
<dbReference type="GO" id="GO:0071555">
    <property type="term" value="P:cell wall organization"/>
    <property type="evidence" value="ECO:0007669"/>
    <property type="project" value="UniProtKB-KW"/>
</dbReference>
<accession>A0AA46AI40</accession>
<dbReference type="Pfam" id="PF03033">
    <property type="entry name" value="Glyco_transf_28"/>
    <property type="match status" value="1"/>
</dbReference>
<evidence type="ECO:0000313" key="14">
    <source>
        <dbReference type="Proteomes" id="UP001158066"/>
    </source>
</evidence>
<feature type="domain" description="Glycosyl transferase family 28 C-terminal" evidence="12">
    <location>
        <begin position="189"/>
        <end position="336"/>
    </location>
</feature>
<evidence type="ECO:0000256" key="1">
    <source>
        <dbReference type="ARBA" id="ARBA00022475"/>
    </source>
</evidence>
<feature type="binding site" evidence="10">
    <location>
        <position position="124"/>
    </location>
    <ligand>
        <name>UDP-N-acetyl-alpha-D-glucosamine</name>
        <dbReference type="ChEBI" id="CHEBI:57705"/>
    </ligand>
</feature>
<feature type="binding site" evidence="10">
    <location>
        <position position="166"/>
    </location>
    <ligand>
        <name>UDP-N-acetyl-alpha-D-glucosamine</name>
        <dbReference type="ChEBI" id="CHEBI:57705"/>
    </ligand>
</feature>
<keyword evidence="5 10" id="KW-0133">Cell shape</keyword>
<keyword evidence="2 10" id="KW-0132">Cell division</keyword>
<feature type="binding site" evidence="10">
    <location>
        <position position="196"/>
    </location>
    <ligand>
        <name>UDP-N-acetyl-alpha-D-glucosamine</name>
        <dbReference type="ChEBI" id="CHEBI:57705"/>
    </ligand>
</feature>
<comment type="pathway">
    <text evidence="10">Cell wall biogenesis; peptidoglycan biosynthesis.</text>
</comment>
<feature type="binding site" evidence="10">
    <location>
        <position position="252"/>
    </location>
    <ligand>
        <name>UDP-N-acetyl-alpha-D-glucosamine</name>
        <dbReference type="ChEBI" id="CHEBI:57705"/>
    </ligand>
</feature>
<evidence type="ECO:0000313" key="13">
    <source>
        <dbReference type="EMBL" id="SMP46661.1"/>
    </source>
</evidence>
<dbReference type="NCBIfam" id="TIGR01133">
    <property type="entry name" value="murG"/>
    <property type="match status" value="1"/>
</dbReference>
<keyword evidence="3 10" id="KW-0328">Glycosyltransferase</keyword>
<name>A0AA46AI40_9CLOT</name>
<keyword evidence="14" id="KW-1185">Reference proteome</keyword>
<dbReference type="CDD" id="cd03785">
    <property type="entry name" value="GT28_MurG"/>
    <property type="match status" value="1"/>
</dbReference>
<dbReference type="InterPro" id="IPR004276">
    <property type="entry name" value="GlycoTrans_28_N"/>
</dbReference>
<evidence type="ECO:0000256" key="5">
    <source>
        <dbReference type="ARBA" id="ARBA00022960"/>
    </source>
</evidence>
<sequence>MRYLISGGGTGGHIYPAIAIADRIMEAEPDASILFVGTQKGLEVELVTAAGYDIKPITVSYLKRKLSFHNVKSLGMLLKGLTEAGKIIRQFKPDWVIGTGGYVSGPVVYLAAQKGIKTLIHEQNAFPGLTNRILSRHVDVVALSFEEAACHFKKKDRLVVTGNPIRKEYYQLTVDEARKSFPEYDEKKMVLIAGGSGGSSSINAAVHEMIQHSDELPFKLLWATGKNHYAQMKNIIDEQSFKESGHQIVPYIHRMPYALKACDLVVCSAGAITIAEIQASEKYAILIPKAYTADNHQEKNARMMESCGYATVIREEELSGALLYQQILNGLLEDHQVVELTKVRPAVDRIWAQLRQD</sequence>
<comment type="caution">
    <text evidence="13">The sequence shown here is derived from an EMBL/GenBank/DDBJ whole genome shotgun (WGS) entry which is preliminary data.</text>
</comment>
<keyword evidence="7 10" id="KW-0472">Membrane</keyword>
<dbReference type="HAMAP" id="MF_00033">
    <property type="entry name" value="MurG"/>
    <property type="match status" value="1"/>
</dbReference>
<dbReference type="Gene3D" id="3.40.50.2000">
    <property type="entry name" value="Glycogen Phosphorylase B"/>
    <property type="match status" value="2"/>
</dbReference>
<dbReference type="RefSeq" id="WP_283408323.1">
    <property type="nucleotide sequence ID" value="NZ_FXUF01000003.1"/>
</dbReference>
<feature type="domain" description="Glycosyltransferase family 28 N-terminal" evidence="11">
    <location>
        <begin position="4"/>
        <end position="141"/>
    </location>
</feature>
<dbReference type="SUPFAM" id="SSF53756">
    <property type="entry name" value="UDP-Glycosyltransferase/glycogen phosphorylase"/>
    <property type="match status" value="1"/>
</dbReference>
<dbReference type="GO" id="GO:0009252">
    <property type="term" value="P:peptidoglycan biosynthetic process"/>
    <property type="evidence" value="ECO:0007669"/>
    <property type="project" value="UniProtKB-UniRule"/>
</dbReference>
<dbReference type="Pfam" id="PF04101">
    <property type="entry name" value="Glyco_tran_28_C"/>
    <property type="match status" value="1"/>
</dbReference>
<evidence type="ECO:0000256" key="4">
    <source>
        <dbReference type="ARBA" id="ARBA00022679"/>
    </source>
</evidence>
<evidence type="ECO:0000259" key="11">
    <source>
        <dbReference type="Pfam" id="PF03033"/>
    </source>
</evidence>
<dbReference type="AlphaFoldDB" id="A0AA46AI40"/>
<dbReference type="GO" id="GO:0005886">
    <property type="term" value="C:plasma membrane"/>
    <property type="evidence" value="ECO:0007669"/>
    <property type="project" value="UniProtKB-SubCell"/>
</dbReference>
<keyword evidence="4 10" id="KW-0808">Transferase</keyword>
<organism evidence="13 14">
    <name type="scientific">Anoxynatronum buryatiense</name>
    <dbReference type="NCBI Taxonomy" id="489973"/>
    <lineage>
        <taxon>Bacteria</taxon>
        <taxon>Bacillati</taxon>
        <taxon>Bacillota</taxon>
        <taxon>Clostridia</taxon>
        <taxon>Eubacteriales</taxon>
        <taxon>Clostridiaceae</taxon>
        <taxon>Anoxynatronum</taxon>
    </lineage>
</organism>
<keyword evidence="6 10" id="KW-0573">Peptidoglycan synthesis</keyword>
<evidence type="ECO:0000259" key="12">
    <source>
        <dbReference type="Pfam" id="PF04101"/>
    </source>
</evidence>
<evidence type="ECO:0000256" key="9">
    <source>
        <dbReference type="ARBA" id="ARBA00023316"/>
    </source>
</evidence>
<evidence type="ECO:0000256" key="7">
    <source>
        <dbReference type="ARBA" id="ARBA00023136"/>
    </source>
</evidence>
<comment type="similarity">
    <text evidence="10">Belongs to the glycosyltransferase 28 family. MurG subfamily.</text>
</comment>